<dbReference type="PROSITE" id="PS50995">
    <property type="entry name" value="HTH_MARR_2"/>
    <property type="match status" value="1"/>
</dbReference>
<feature type="domain" description="HTH marR-type" evidence="4">
    <location>
        <begin position="1"/>
        <end position="119"/>
    </location>
</feature>
<evidence type="ECO:0000259" key="4">
    <source>
        <dbReference type="PROSITE" id="PS50995"/>
    </source>
</evidence>
<keyword evidence="1" id="KW-0805">Transcription regulation</keyword>
<keyword evidence="2" id="KW-0238">DNA-binding</keyword>
<dbReference type="InterPro" id="IPR039422">
    <property type="entry name" value="MarR/SlyA-like"/>
</dbReference>
<evidence type="ECO:0000256" key="2">
    <source>
        <dbReference type="ARBA" id="ARBA00023125"/>
    </source>
</evidence>
<dbReference type="PRINTS" id="PR00598">
    <property type="entry name" value="HTHMARR"/>
</dbReference>
<evidence type="ECO:0000313" key="7">
    <source>
        <dbReference type="Proteomes" id="UP000726105"/>
    </source>
</evidence>
<dbReference type="EMBL" id="JADJIB010000003">
    <property type="protein sequence ID" value="MBK7273216.1"/>
    <property type="molecule type" value="Genomic_DNA"/>
</dbReference>
<name>A0A935IQD7_9MICO</name>
<dbReference type="Proteomes" id="UP000886632">
    <property type="component" value="Unassembled WGS sequence"/>
</dbReference>
<reference evidence="5 7" key="1">
    <citation type="submission" date="2020-10" db="EMBL/GenBank/DDBJ databases">
        <title>Connecting structure to function with the recovery of over 1000 high-quality activated sludge metagenome-assembled genomes encoding full-length rRNA genes using long-read sequencing.</title>
        <authorList>
            <person name="Singleton C.M."/>
            <person name="Petriglieri F."/>
            <person name="Kristensen J.M."/>
            <person name="Kirkegaard R.H."/>
            <person name="Michaelsen T.Y."/>
            <person name="Andersen M.H."/>
            <person name="Karst S.M."/>
            <person name="Dueholm M.S."/>
            <person name="Nielsen P.H."/>
            <person name="Albertsen M."/>
        </authorList>
    </citation>
    <scope>NUCLEOTIDE SEQUENCE [LARGE SCALE GENOMIC DNA]</scope>
    <source>
        <strain evidence="5">Ega_18-Q3-R5-49_MAXAC.001</strain>
        <strain evidence="6">Ribe_18-Q3-R11-54_MAXAC.001</strain>
    </source>
</reference>
<evidence type="ECO:0000313" key="5">
    <source>
        <dbReference type="EMBL" id="MBK7273216.1"/>
    </source>
</evidence>
<gene>
    <name evidence="5" type="ORF">IPI13_08595</name>
    <name evidence="6" type="ORF">IPP00_02345</name>
</gene>
<evidence type="ECO:0000256" key="3">
    <source>
        <dbReference type="ARBA" id="ARBA00023163"/>
    </source>
</evidence>
<dbReference type="GO" id="GO:0006950">
    <property type="term" value="P:response to stress"/>
    <property type="evidence" value="ECO:0007669"/>
    <property type="project" value="TreeGrafter"/>
</dbReference>
<dbReference type="SUPFAM" id="SSF46785">
    <property type="entry name" value="Winged helix' DNA-binding domain"/>
    <property type="match status" value="1"/>
</dbReference>
<dbReference type="PROSITE" id="PS01117">
    <property type="entry name" value="HTH_MARR_1"/>
    <property type="match status" value="1"/>
</dbReference>
<dbReference type="Proteomes" id="UP000726105">
    <property type="component" value="Unassembled WGS sequence"/>
</dbReference>
<dbReference type="GO" id="GO:0003700">
    <property type="term" value="F:DNA-binding transcription factor activity"/>
    <property type="evidence" value="ECO:0007669"/>
    <property type="project" value="InterPro"/>
</dbReference>
<dbReference type="EMBL" id="JADKGK010000005">
    <property type="protein sequence ID" value="MBL0002868.1"/>
    <property type="molecule type" value="Genomic_DNA"/>
</dbReference>
<proteinExistence type="predicted"/>
<dbReference type="GO" id="GO:0003677">
    <property type="term" value="F:DNA binding"/>
    <property type="evidence" value="ECO:0007669"/>
    <property type="project" value="UniProtKB-KW"/>
</dbReference>
<dbReference type="SMART" id="SM00347">
    <property type="entry name" value="HTH_MARR"/>
    <property type="match status" value="1"/>
</dbReference>
<comment type="caution">
    <text evidence="5">The sequence shown here is derived from an EMBL/GenBank/DDBJ whole genome shotgun (WGS) entry which is preliminary data.</text>
</comment>
<dbReference type="AlphaFoldDB" id="A0A935IQD7"/>
<dbReference type="InterPro" id="IPR036390">
    <property type="entry name" value="WH_DNA-bd_sf"/>
</dbReference>
<keyword evidence="3" id="KW-0804">Transcription</keyword>
<dbReference type="Gene3D" id="1.10.10.10">
    <property type="entry name" value="Winged helix-like DNA-binding domain superfamily/Winged helix DNA-binding domain"/>
    <property type="match status" value="1"/>
</dbReference>
<dbReference type="PANTHER" id="PTHR33164">
    <property type="entry name" value="TRANSCRIPTIONAL REGULATOR, MARR FAMILY"/>
    <property type="match status" value="1"/>
</dbReference>
<dbReference type="InterPro" id="IPR036388">
    <property type="entry name" value="WH-like_DNA-bd_sf"/>
</dbReference>
<dbReference type="PANTHER" id="PTHR33164:SF43">
    <property type="entry name" value="HTH-TYPE TRANSCRIPTIONAL REPRESSOR YETL"/>
    <property type="match status" value="1"/>
</dbReference>
<protein>
    <submittedName>
        <fullName evidence="5">MarR family transcriptional regulator</fullName>
    </submittedName>
</protein>
<dbReference type="InterPro" id="IPR023187">
    <property type="entry name" value="Tscrpt_reg_MarR-type_CS"/>
</dbReference>
<dbReference type="InterPro" id="IPR000835">
    <property type="entry name" value="HTH_MarR-typ"/>
</dbReference>
<evidence type="ECO:0000313" key="6">
    <source>
        <dbReference type="EMBL" id="MBL0002868.1"/>
    </source>
</evidence>
<sequence>MHRLESEVHRDAGWSMAGFRVMFCVWVAHDLEPREIARFSGLSRAAVSSVLNTLERDGLVERHRESSDRRLVTVRLTAEGETRLAAAYGKENAVERAFFAPLGESELDTFVVLLRRLLRQRSD</sequence>
<organism evidence="5 7">
    <name type="scientific">Candidatus Phosphoribacter hodrii</name>
    <dbReference type="NCBI Taxonomy" id="2953743"/>
    <lineage>
        <taxon>Bacteria</taxon>
        <taxon>Bacillati</taxon>
        <taxon>Actinomycetota</taxon>
        <taxon>Actinomycetes</taxon>
        <taxon>Micrococcales</taxon>
        <taxon>Dermatophilaceae</taxon>
        <taxon>Candidatus Phosphoribacter</taxon>
    </lineage>
</organism>
<accession>A0A935IQD7</accession>
<dbReference type="Pfam" id="PF01047">
    <property type="entry name" value="MarR"/>
    <property type="match status" value="1"/>
</dbReference>
<evidence type="ECO:0000256" key="1">
    <source>
        <dbReference type="ARBA" id="ARBA00023015"/>
    </source>
</evidence>